<feature type="region of interest" description="Disordered" evidence="1">
    <location>
        <begin position="902"/>
        <end position="924"/>
    </location>
</feature>
<keyword evidence="2" id="KW-1133">Transmembrane helix</keyword>
<dbReference type="SUPFAM" id="SSF51126">
    <property type="entry name" value="Pectin lyase-like"/>
    <property type="match status" value="3"/>
</dbReference>
<evidence type="ECO:0000313" key="4">
    <source>
        <dbReference type="EMBL" id="NMG20966.1"/>
    </source>
</evidence>
<evidence type="ECO:0000313" key="5">
    <source>
        <dbReference type="Proteomes" id="UP000718564"/>
    </source>
</evidence>
<dbReference type="InterPro" id="IPR011050">
    <property type="entry name" value="Pectin_lyase_fold/virulence"/>
</dbReference>
<accession>A0ABX1PAP6</accession>
<keyword evidence="5" id="KW-1185">Reference proteome</keyword>
<dbReference type="InterPro" id="IPR008638">
    <property type="entry name" value="FhaB/CdiA-like_TPS"/>
</dbReference>
<reference evidence="4 5" key="1">
    <citation type="submission" date="2018-06" db="EMBL/GenBank/DDBJ databases">
        <title>Comparative genomics of Brasilonema spp. strains.</title>
        <authorList>
            <person name="Alvarenga D.O."/>
            <person name="Fiore M.F."/>
            <person name="Varani A.M."/>
        </authorList>
    </citation>
    <scope>NUCLEOTIDE SEQUENCE [LARGE SCALE GENOMIC DNA]</scope>
    <source>
        <strain evidence="4 5">SPC951</strain>
    </source>
</reference>
<protein>
    <submittedName>
        <fullName evidence="4">S-layer family protein</fullName>
    </submittedName>
</protein>
<feature type="compositionally biased region" description="Polar residues" evidence="1">
    <location>
        <begin position="907"/>
        <end position="916"/>
    </location>
</feature>
<dbReference type="NCBIfam" id="TIGR01901">
    <property type="entry name" value="adhes_NPXG"/>
    <property type="match status" value="1"/>
</dbReference>
<proteinExistence type="predicted"/>
<evidence type="ECO:0000259" key="3">
    <source>
        <dbReference type="SMART" id="SM00912"/>
    </source>
</evidence>
<gene>
    <name evidence="4" type="ORF">DP116_16505</name>
</gene>
<dbReference type="SMART" id="SM00912">
    <property type="entry name" value="Haemagg_act"/>
    <property type="match status" value="1"/>
</dbReference>
<dbReference type="Pfam" id="PF05860">
    <property type="entry name" value="TPS"/>
    <property type="match status" value="1"/>
</dbReference>
<comment type="caution">
    <text evidence="4">The sequence shown here is derived from an EMBL/GenBank/DDBJ whole genome shotgun (WGS) entry which is preliminary data.</text>
</comment>
<keyword evidence="2" id="KW-0472">Membrane</keyword>
<dbReference type="PROSITE" id="PS50012">
    <property type="entry name" value="RCC1_3"/>
    <property type="match status" value="1"/>
</dbReference>
<dbReference type="Gene3D" id="2.160.20.10">
    <property type="entry name" value="Single-stranded right-handed beta-helix, Pectin lyase-like"/>
    <property type="match status" value="3"/>
</dbReference>
<dbReference type="EMBL" id="QMEB01000127">
    <property type="protein sequence ID" value="NMG20966.1"/>
    <property type="molecule type" value="Genomic_DNA"/>
</dbReference>
<evidence type="ECO:0000256" key="1">
    <source>
        <dbReference type="SAM" id="MobiDB-lite"/>
    </source>
</evidence>
<organism evidence="4 5">
    <name type="scientific">Brasilonema bromeliae SPC951</name>
    <dbReference type="NCBI Taxonomy" id="385972"/>
    <lineage>
        <taxon>Bacteria</taxon>
        <taxon>Bacillati</taxon>
        <taxon>Cyanobacteriota</taxon>
        <taxon>Cyanophyceae</taxon>
        <taxon>Nostocales</taxon>
        <taxon>Scytonemataceae</taxon>
        <taxon>Brasilonema</taxon>
        <taxon>Bromeliae group (in: Brasilonema)</taxon>
    </lineage>
</organism>
<evidence type="ECO:0000256" key="2">
    <source>
        <dbReference type="SAM" id="Phobius"/>
    </source>
</evidence>
<feature type="domain" description="Filamentous haemagglutinin FhaB/tRNA nuclease CdiA-like TPS" evidence="3">
    <location>
        <begin position="54"/>
        <end position="165"/>
    </location>
</feature>
<dbReference type="Proteomes" id="UP000718564">
    <property type="component" value="Unassembled WGS sequence"/>
</dbReference>
<dbReference type="InterPro" id="IPR000408">
    <property type="entry name" value="Reg_chr_condens"/>
</dbReference>
<feature type="transmembrane region" description="Helical" evidence="2">
    <location>
        <begin position="21"/>
        <end position="41"/>
    </location>
</feature>
<dbReference type="InterPro" id="IPR012334">
    <property type="entry name" value="Pectin_lyas_fold"/>
</dbReference>
<keyword evidence="2" id="KW-0812">Transmembrane</keyword>
<sequence>MKHDWRSGSVSFSASPSIRKAHSLFLFTLPLCIIGSLTSILTSINTVTAQQVTSDGTVSTTVITPDGKNFNINDGTTRGGNLFHSFKEFSIPTGGSASFNNAANIQNIISRVTGGSISTIDGLIKANGAANLFLLNPAGIIFGPNARLQIGGSFLGSTANSFVFDNGFEFSATDPQAPPLLTINVPIGLGFRDNPQNITTKSTPTQYPTLEVPEGKTITLVGGNLSLDGPDLLAPGGRVELGGLSTPGTVGLNTDGSLNFPVGVQLGDVSLTNGAIVDVSAGGGGSIAVNARNLDISGGSALYAGINQGLGSVGSQVGDITLKASGTTTVANSFVFNYVDSEAVGNSGNLTIETQKLRVSDGARIGTLIFGQGNAGNLTIKADELVEVLGTEKLNQTTTSLQANLESGGIGKGGDLTIDTKKLVVRNAQVGASTFGKGDAGNLTVLATDSVELSGEIPGNEKGFPGGLLAQVDLKGEGRGGNLTIKTGRLSVSDGSKVQVATFGQGDAGNLFIKADDVDVFETPKYNFYSTGIFAGVQIAPQTVDQPKGNAGNLTIETDRLRIRDGGIVTTFTQGEGDAGTLQIRAKESVEVFGTSLNGRLRTSTISAGATSTSTGSGGSLRIDTGKLIVRDSGTVTVSSENTKPAGQLEINARSISLDNQGSLTATSTSGNGGNIILGVQDFLLLRRNSNISTSAGLAGAGGDGGNITINSPLIVAFPGENSDITANAFNGSGGKVTINTQGLFGITPLSRQELEQRLNTTDPAQLDPRNLPTNDITAISQNNPNLSGTVNIITPDVDPTRGLFELTETVIDPAQQIAQNPCIKGFGSSFTIVGRGGIPTDPKKILSSDNVRVDLVKPVASTVSSTSATQKQPSQKPPVKEIIPARGWIYNEKGEVLLVGYDPTKTGPQRSQPAPASSCAAVR</sequence>
<name>A0ABX1PAP6_9CYAN</name>